<evidence type="ECO:0000256" key="3">
    <source>
        <dbReference type="ARBA" id="ARBA00022989"/>
    </source>
</evidence>
<dbReference type="RefSeq" id="WP_394395488.1">
    <property type="nucleotide sequence ID" value="NZ_JBIGHW010000002.1"/>
</dbReference>
<dbReference type="Gene3D" id="1.10.3720.10">
    <property type="entry name" value="MetI-like"/>
    <property type="match status" value="1"/>
</dbReference>
<evidence type="ECO:0000313" key="8">
    <source>
        <dbReference type="Proteomes" id="UP001606301"/>
    </source>
</evidence>
<feature type="transmembrane region" description="Helical" evidence="5">
    <location>
        <begin position="134"/>
        <end position="161"/>
    </location>
</feature>
<feature type="transmembrane region" description="Helical" evidence="5">
    <location>
        <begin position="111"/>
        <end position="128"/>
    </location>
</feature>
<evidence type="ECO:0000256" key="1">
    <source>
        <dbReference type="ARBA" id="ARBA00004651"/>
    </source>
</evidence>
<reference evidence="7 8" key="1">
    <citation type="submission" date="2024-08" db="EMBL/GenBank/DDBJ databases">
        <authorList>
            <person name="Lu H."/>
        </authorList>
    </citation>
    <scope>NUCLEOTIDE SEQUENCE [LARGE SCALE GENOMIC DNA]</scope>
    <source>
        <strain evidence="7 8">LKC17W</strain>
    </source>
</reference>
<evidence type="ECO:0000256" key="4">
    <source>
        <dbReference type="ARBA" id="ARBA00023136"/>
    </source>
</evidence>
<feature type="domain" description="ABC transmembrane type-1" evidence="6">
    <location>
        <begin position="66"/>
        <end position="272"/>
    </location>
</feature>
<dbReference type="EMBL" id="JBIGHW010000002">
    <property type="protein sequence ID" value="MFG6439807.1"/>
    <property type="molecule type" value="Genomic_DNA"/>
</dbReference>
<keyword evidence="2 5" id="KW-0812">Transmembrane</keyword>
<dbReference type="Proteomes" id="UP001606301">
    <property type="component" value="Unassembled WGS sequence"/>
</dbReference>
<keyword evidence="4 5" id="KW-0472">Membrane</keyword>
<dbReference type="SUPFAM" id="SSF161098">
    <property type="entry name" value="MetI-like"/>
    <property type="match status" value="1"/>
</dbReference>
<protein>
    <submittedName>
        <fullName evidence="7">PstA family ABC transporter permease</fullName>
    </submittedName>
</protein>
<comment type="caution">
    <text evidence="7">The sequence shown here is derived from an EMBL/GenBank/DDBJ whole genome shotgun (WGS) entry which is preliminary data.</text>
</comment>
<feature type="transmembrane region" description="Helical" evidence="5">
    <location>
        <begin position="252"/>
        <end position="270"/>
    </location>
</feature>
<sequence>MNRRRLVPWGDQLAFSLVAAVSLAAILMLTWPLVTVLVHGIPALSLDFLLDAPSDAGRSGGIGPILVSTLAIVGLSLLLALPMAFATAVILTEVLPADAFIARVMRSSLDILAGVPSVVFGLFGLSLFCRQLGLGYSIAAGGATLACMVLPTLTRSLVSALHAIGAQHRMAGSALGLSRATVLWFVTLPVALPGIAAAIILALTRALAETALLLFTSGYSDRMPESVMDSGRSISVHIYELSTNVPGGIGNAYGSALALLLLLAGLGLTLHMGTHWTLRRLTGRPAALDRKSR</sequence>
<gene>
    <name evidence="7" type="ORF">ACG0Z3_03865</name>
</gene>
<evidence type="ECO:0000256" key="5">
    <source>
        <dbReference type="RuleBase" id="RU363032"/>
    </source>
</evidence>
<keyword evidence="5" id="KW-0813">Transport</keyword>
<name>A0ABW7FE29_9BURK</name>
<dbReference type="PROSITE" id="PS50928">
    <property type="entry name" value="ABC_TM1"/>
    <property type="match status" value="1"/>
</dbReference>
<evidence type="ECO:0000313" key="7">
    <source>
        <dbReference type="EMBL" id="MFG6439807.1"/>
    </source>
</evidence>
<dbReference type="InterPro" id="IPR000515">
    <property type="entry name" value="MetI-like"/>
</dbReference>
<feature type="transmembrane region" description="Helical" evidence="5">
    <location>
        <begin position="61"/>
        <end position="91"/>
    </location>
</feature>
<proteinExistence type="inferred from homology"/>
<dbReference type="Pfam" id="PF00528">
    <property type="entry name" value="BPD_transp_1"/>
    <property type="match status" value="1"/>
</dbReference>
<keyword evidence="3 5" id="KW-1133">Transmembrane helix</keyword>
<keyword evidence="8" id="KW-1185">Reference proteome</keyword>
<evidence type="ECO:0000259" key="6">
    <source>
        <dbReference type="PROSITE" id="PS50928"/>
    </source>
</evidence>
<feature type="transmembrane region" description="Helical" evidence="5">
    <location>
        <begin position="182"/>
        <end position="203"/>
    </location>
</feature>
<evidence type="ECO:0000256" key="2">
    <source>
        <dbReference type="ARBA" id="ARBA00022692"/>
    </source>
</evidence>
<dbReference type="PANTHER" id="PTHR43470:SF3">
    <property type="entry name" value="PHOSPHATE TRANSPORT SYSTEM PERMEASE PROTEIN PSTA-RELATED"/>
    <property type="match status" value="1"/>
</dbReference>
<dbReference type="CDD" id="cd06261">
    <property type="entry name" value="TM_PBP2"/>
    <property type="match status" value="1"/>
</dbReference>
<accession>A0ABW7FE29</accession>
<dbReference type="InterPro" id="IPR035906">
    <property type="entry name" value="MetI-like_sf"/>
</dbReference>
<feature type="transmembrane region" description="Helical" evidence="5">
    <location>
        <begin position="12"/>
        <end position="41"/>
    </location>
</feature>
<dbReference type="PANTHER" id="PTHR43470">
    <property type="entry name" value="PHOSPHATE TRANSPORT SYSTEM PERMEASE PROTEIN PSTA-RELATED"/>
    <property type="match status" value="1"/>
</dbReference>
<comment type="similarity">
    <text evidence="5">Belongs to the binding-protein-dependent transport system permease family.</text>
</comment>
<comment type="subcellular location">
    <subcellularLocation>
        <location evidence="1 5">Cell membrane</location>
        <topology evidence="1 5">Multi-pass membrane protein</topology>
    </subcellularLocation>
</comment>
<organism evidence="7 8">
    <name type="scientific">Pelomonas margarita</name>
    <dbReference type="NCBI Taxonomy" id="3299031"/>
    <lineage>
        <taxon>Bacteria</taxon>
        <taxon>Pseudomonadati</taxon>
        <taxon>Pseudomonadota</taxon>
        <taxon>Betaproteobacteria</taxon>
        <taxon>Burkholderiales</taxon>
        <taxon>Sphaerotilaceae</taxon>
        <taxon>Roseateles</taxon>
    </lineage>
</organism>